<feature type="transmembrane region" description="Helical" evidence="2">
    <location>
        <begin position="206"/>
        <end position="229"/>
    </location>
</feature>
<keyword evidence="2" id="KW-0812">Transmembrane</keyword>
<dbReference type="Proteomes" id="UP001524473">
    <property type="component" value="Unassembled WGS sequence"/>
</dbReference>
<evidence type="ECO:0000313" key="5">
    <source>
        <dbReference type="Proteomes" id="UP001524473"/>
    </source>
</evidence>
<comment type="caution">
    <text evidence="4">The sequence shown here is derived from an EMBL/GenBank/DDBJ whole genome shotgun (WGS) entry which is preliminary data.</text>
</comment>
<protein>
    <submittedName>
        <fullName evidence="4">CPBP family glutamic-type intramembrane protease</fullName>
        <ecNumber evidence="4">3.4.-.-</ecNumber>
    </submittedName>
</protein>
<dbReference type="InterPro" id="IPR003675">
    <property type="entry name" value="Rce1/LyrA-like_dom"/>
</dbReference>
<feature type="transmembrane region" description="Helical" evidence="2">
    <location>
        <begin position="401"/>
        <end position="424"/>
    </location>
</feature>
<sequence>MNYGTQPPYSVPGQVPPPPQAAPQAYPPIAGYSASETPPAGYSYPVPPAAPQAVPYPAQPMQQAQGSVPVQPYLGYSQAAPVMPFYQAASAPMPASYAVPPAYPAPLYAPAPSYAIKAGRDPRLKGATRSLNRLGLVVLRQTGLAMLWGALFGVLMVLCGVNALLDSSAQLWLSAVAVPLSTALPFVIYLFAIHADLSDYLKFEKVGFVSSLLCVLAGLSICFLGNYPAMAVQRFFGMFGYEAAGSLTNVTTWQEFALEFFSTAIVVPVMEEFAFRGVLFSGLKKHGTAFAVVASALVFSFLHLDFSNVLFALIAGLVFGFLYAKTKNLWLTILIHALNNGYAVFSSHADFFGDRGGMVLEIVFWALIVLGLVALVLLLTVKRKELFSGSQESYSVQPLRVGECVSCIVRSAMFWVLFSIMAVYTATLFF</sequence>
<dbReference type="PANTHER" id="PTHR36435:SF1">
    <property type="entry name" value="CAAX AMINO TERMINAL PROTEASE FAMILY PROTEIN"/>
    <property type="match status" value="1"/>
</dbReference>
<feature type="transmembrane region" description="Helical" evidence="2">
    <location>
        <begin position="171"/>
        <end position="194"/>
    </location>
</feature>
<name>A0ABT1RXT0_9FIRM</name>
<keyword evidence="4" id="KW-0378">Hydrolase</keyword>
<feature type="region of interest" description="Disordered" evidence="1">
    <location>
        <begin position="1"/>
        <end position="34"/>
    </location>
</feature>
<dbReference type="InterPro" id="IPR052710">
    <property type="entry name" value="CAAX_protease"/>
</dbReference>
<dbReference type="EMBL" id="JANFZH010000010">
    <property type="protein sequence ID" value="MCQ4839482.1"/>
    <property type="molecule type" value="Genomic_DNA"/>
</dbReference>
<keyword evidence="2" id="KW-0472">Membrane</keyword>
<feature type="transmembrane region" description="Helical" evidence="2">
    <location>
        <begin position="357"/>
        <end position="381"/>
    </location>
</feature>
<feature type="compositionally biased region" description="Low complexity" evidence="1">
    <location>
        <begin position="22"/>
        <end position="31"/>
    </location>
</feature>
<evidence type="ECO:0000259" key="3">
    <source>
        <dbReference type="Pfam" id="PF02517"/>
    </source>
</evidence>
<evidence type="ECO:0000313" key="4">
    <source>
        <dbReference type="EMBL" id="MCQ4839482.1"/>
    </source>
</evidence>
<accession>A0ABT1RXT0</accession>
<organism evidence="4 5">
    <name type="scientific">Neglectibacter timonensis</name>
    <dbReference type="NCBI Taxonomy" id="1776382"/>
    <lineage>
        <taxon>Bacteria</taxon>
        <taxon>Bacillati</taxon>
        <taxon>Bacillota</taxon>
        <taxon>Clostridia</taxon>
        <taxon>Eubacteriales</taxon>
        <taxon>Oscillospiraceae</taxon>
        <taxon>Neglectibacter</taxon>
    </lineage>
</organism>
<dbReference type="PANTHER" id="PTHR36435">
    <property type="entry name" value="SLR1288 PROTEIN"/>
    <property type="match status" value="1"/>
</dbReference>
<dbReference type="GO" id="GO:0006508">
    <property type="term" value="P:proteolysis"/>
    <property type="evidence" value="ECO:0007669"/>
    <property type="project" value="UniProtKB-KW"/>
</dbReference>
<dbReference type="Pfam" id="PF02517">
    <property type="entry name" value="Rce1-like"/>
    <property type="match status" value="1"/>
</dbReference>
<feature type="compositionally biased region" description="Low complexity" evidence="1">
    <location>
        <begin position="1"/>
        <end position="13"/>
    </location>
</feature>
<keyword evidence="5" id="KW-1185">Reference proteome</keyword>
<dbReference type="GO" id="GO:0008233">
    <property type="term" value="F:peptidase activity"/>
    <property type="evidence" value="ECO:0007669"/>
    <property type="project" value="UniProtKB-KW"/>
</dbReference>
<keyword evidence="2" id="KW-1133">Transmembrane helix</keyword>
<dbReference type="EC" id="3.4.-.-" evidence="4"/>
<feature type="transmembrane region" description="Helical" evidence="2">
    <location>
        <begin position="329"/>
        <end position="345"/>
    </location>
</feature>
<feature type="domain" description="CAAX prenyl protease 2/Lysostaphin resistance protein A-like" evidence="3">
    <location>
        <begin position="255"/>
        <end position="341"/>
    </location>
</feature>
<evidence type="ECO:0000256" key="1">
    <source>
        <dbReference type="SAM" id="MobiDB-lite"/>
    </source>
</evidence>
<feature type="transmembrane region" description="Helical" evidence="2">
    <location>
        <begin position="143"/>
        <end position="165"/>
    </location>
</feature>
<keyword evidence="4" id="KW-0645">Protease</keyword>
<gene>
    <name evidence="4" type="ORF">NE695_06065</name>
</gene>
<feature type="transmembrane region" description="Helical" evidence="2">
    <location>
        <begin position="289"/>
        <end position="322"/>
    </location>
</feature>
<evidence type="ECO:0000256" key="2">
    <source>
        <dbReference type="SAM" id="Phobius"/>
    </source>
</evidence>
<reference evidence="4 5" key="1">
    <citation type="submission" date="2022-06" db="EMBL/GenBank/DDBJ databases">
        <title>Isolation of gut microbiota from human fecal samples.</title>
        <authorList>
            <person name="Pamer E.G."/>
            <person name="Barat B."/>
            <person name="Waligurski E."/>
            <person name="Medina S."/>
            <person name="Paddock L."/>
            <person name="Mostad J."/>
        </authorList>
    </citation>
    <scope>NUCLEOTIDE SEQUENCE [LARGE SCALE GENOMIC DNA]</scope>
    <source>
        <strain evidence="4 5">DFI.9.73</strain>
    </source>
</reference>
<proteinExistence type="predicted"/>